<comment type="caution">
    <text evidence="1">The sequence shown here is derived from an EMBL/GenBank/DDBJ whole genome shotgun (WGS) entry which is preliminary data.</text>
</comment>
<reference evidence="1 2" key="1">
    <citation type="journal article" date="2014" name="Genome Announc.">
        <title>Genome Sequence of Gammaproteobacterial Pseudohaliea rubra Type Strain DSM 19751, Isolated from Coastal Seawater of the Mediterranean Sea.</title>
        <authorList>
            <person name="Spring S."/>
            <person name="Fiebig A."/>
            <person name="Riedel T."/>
            <person name="Goker M."/>
            <person name="Klenk H.P."/>
        </authorList>
    </citation>
    <scope>NUCLEOTIDE SEQUENCE [LARGE SCALE GENOMIC DNA]</scope>
    <source>
        <strain evidence="1 2">DSM 19751</strain>
    </source>
</reference>
<protein>
    <submittedName>
        <fullName evidence="1">Uncharacterized protein</fullName>
    </submittedName>
</protein>
<accession>A0A095WVF1</accession>
<evidence type="ECO:0000313" key="1">
    <source>
        <dbReference type="EMBL" id="KGE02604.1"/>
    </source>
</evidence>
<dbReference type="STRING" id="1265313.HRUBRA_02869"/>
<evidence type="ECO:0000313" key="2">
    <source>
        <dbReference type="Proteomes" id="UP000029640"/>
    </source>
</evidence>
<sequence length="59" mass="6978">MAKKPEVIERLCRYLHIYGLITNEQYFDTLSSFCATYKFEAATDRRIKRIVELFGVEAE</sequence>
<dbReference type="HOGENOM" id="CLU_2954158_0_0_6"/>
<organism evidence="1 2">
    <name type="scientific">Pseudohaliea rubra DSM 19751</name>
    <dbReference type="NCBI Taxonomy" id="1265313"/>
    <lineage>
        <taxon>Bacteria</taxon>
        <taxon>Pseudomonadati</taxon>
        <taxon>Pseudomonadota</taxon>
        <taxon>Gammaproteobacteria</taxon>
        <taxon>Cellvibrionales</taxon>
        <taxon>Halieaceae</taxon>
        <taxon>Pseudohaliea</taxon>
    </lineage>
</organism>
<proteinExistence type="predicted"/>
<gene>
    <name evidence="1" type="ORF">HRUBRA_02869</name>
</gene>
<dbReference type="Proteomes" id="UP000029640">
    <property type="component" value="Unassembled WGS sequence"/>
</dbReference>
<keyword evidence="2" id="KW-1185">Reference proteome</keyword>
<dbReference type="AlphaFoldDB" id="A0A095WVF1"/>
<name>A0A095WVF1_9GAMM</name>
<dbReference type="EMBL" id="AUVB01000089">
    <property type="protein sequence ID" value="KGE02604.1"/>
    <property type="molecule type" value="Genomic_DNA"/>
</dbReference>